<evidence type="ECO:0000256" key="1">
    <source>
        <dbReference type="ARBA" id="ARBA00022737"/>
    </source>
</evidence>
<feature type="repeat" description="RCC1" evidence="2">
    <location>
        <begin position="375"/>
        <end position="426"/>
    </location>
</feature>
<feature type="repeat" description="RCC1" evidence="2">
    <location>
        <begin position="586"/>
        <end position="637"/>
    </location>
</feature>
<keyword evidence="5" id="KW-1185">Reference proteome</keyword>
<dbReference type="EMBL" id="JACVVK020000019">
    <property type="protein sequence ID" value="KAK7503604.1"/>
    <property type="molecule type" value="Genomic_DNA"/>
</dbReference>
<dbReference type="InterPro" id="IPR000408">
    <property type="entry name" value="Reg_chr_condens"/>
</dbReference>
<keyword evidence="1" id="KW-0677">Repeat</keyword>
<feature type="domain" description="RCC1-like" evidence="3">
    <location>
        <begin position="294"/>
        <end position="517"/>
    </location>
</feature>
<sequence length="1047" mass="115039">CSQSKRCASLARYGHIQEMVILLKHALQNKGLELSSKERKVLADMLLHCYVHTVAHQSQNVPQTVAAFREFLLGSFFFDEDVALNLLAEHGLTSLLFDFAMARGLVVDALERLVKKGQLPVSLNFLTQLVTRGFSAHVLQAAQGGVLCSMLGEDVVQVLASRPELVTHNAALLKTHLSSLDPQLLLQLATVLDPSQGPVKHMVQRQMQSLHRRASLTSLTSLVSTSSDRTDTGLLHDDGASPLSQILEVFLLTVLYINRHRSNHIPDPLNVVDMLADPTERPEYVGEDETRRDTLKRHLSLQFSQVACGTCHAAVIRDGDLYTWGRTKLGRLGHGDLVRESTVSTPACVQAFQMLQIRVEAVSCGGQHTLAITQQGVYGWGNSLYGQVGVGTRHVYHRPMLLESLLSETCVAISCGQYHSLALTADSRVFSWGWGVHGQLGHGDPEDRLTPECIVHLNGRSIIRVAGGYCHSLALTEMGEVWSFGCGYFGQLGLGSSHKRTLPAVITALTEPVIVISTNWGCHPHNLRYAASVLRRSRQQGQQGSPMGDGMDLFHLPAPVETMFIHSRIMQVCCGSLHSLLLTVDGEVYVWGRNLEGQLGTGSRQDERVPKMLTRINDQHMIYLCSGGEFNLSLDSDFSLWVWGKNDVGQLGLVKTENQSQAHATPGGHIHWRHSTVMTSDVIVPTPHRGLPAVNIHAQSRWYSSGAHAPSAMVNMVEWVEERGSGDDGLSALPNLQALCTADLPYQAKVIPIVVKALGDYLDRTAILRHCVDQRDWFTAAHLCLLHDRHTQALCYRLLGLSEAAPHLQDQSLADLSSQVVAHHLRLAINAGGSSIERGQELTTLCTQLQHLMEPHLSDLAPHLATLLFRCRAPSKGGEGEAGRGDNNQFYCHHFTSQFCLRVLGLVLSDQSPATDQLLSTWLQASQSAAAAEKTADDAGKDRPENAPALTLQPKSHLIPYQRLWQDIVRNVAKSSSSANTITLTRSQLDHLQTQVTAADSWNQQGRSASHFQVLSKWLELLSVPVPQCLFSDALYQQVQKQSSAPS</sequence>
<dbReference type="PANTHER" id="PTHR22870">
    <property type="entry name" value="REGULATOR OF CHROMOSOME CONDENSATION"/>
    <property type="match status" value="1"/>
</dbReference>
<dbReference type="SUPFAM" id="SSF50985">
    <property type="entry name" value="RCC1/BLIP-II"/>
    <property type="match status" value="1"/>
</dbReference>
<feature type="repeat" description="RCC1" evidence="2">
    <location>
        <begin position="319"/>
        <end position="375"/>
    </location>
</feature>
<evidence type="ECO:0000313" key="5">
    <source>
        <dbReference type="Proteomes" id="UP001519460"/>
    </source>
</evidence>
<comment type="caution">
    <text evidence="4">The sequence shown here is derived from an EMBL/GenBank/DDBJ whole genome shotgun (WGS) entry which is preliminary data.</text>
</comment>
<reference evidence="4 5" key="1">
    <citation type="journal article" date="2023" name="Sci. Data">
        <title>Genome assembly of the Korean intertidal mud-creeper Batillaria attramentaria.</title>
        <authorList>
            <person name="Patra A.K."/>
            <person name="Ho P.T."/>
            <person name="Jun S."/>
            <person name="Lee S.J."/>
            <person name="Kim Y."/>
            <person name="Won Y.J."/>
        </authorList>
    </citation>
    <scope>NUCLEOTIDE SEQUENCE [LARGE SCALE GENOMIC DNA]</scope>
    <source>
        <strain evidence="4">Wonlab-2016</strain>
    </source>
</reference>
<dbReference type="PROSITE" id="PS00626">
    <property type="entry name" value="RCC1_2"/>
    <property type="match status" value="4"/>
</dbReference>
<name>A0ABD0LX24_9CAEN</name>
<dbReference type="PRINTS" id="PR00633">
    <property type="entry name" value="RCCNDNSATION"/>
</dbReference>
<dbReference type="Proteomes" id="UP001519460">
    <property type="component" value="Unassembled WGS sequence"/>
</dbReference>
<dbReference type="AlphaFoldDB" id="A0ABD0LX24"/>
<evidence type="ECO:0000256" key="2">
    <source>
        <dbReference type="PROSITE-ProRule" id="PRU00235"/>
    </source>
</evidence>
<dbReference type="InterPro" id="IPR009091">
    <property type="entry name" value="RCC1/BLIP-II"/>
</dbReference>
<dbReference type="Pfam" id="PF25390">
    <property type="entry name" value="WD40_RLD"/>
    <property type="match status" value="1"/>
</dbReference>
<feature type="repeat" description="RCC1" evidence="2">
    <location>
        <begin position="479"/>
        <end position="585"/>
    </location>
</feature>
<feature type="non-terminal residue" evidence="4">
    <location>
        <position position="1"/>
    </location>
</feature>
<feature type="repeat" description="RCC1" evidence="2">
    <location>
        <begin position="427"/>
        <end position="478"/>
    </location>
</feature>
<organism evidence="4 5">
    <name type="scientific">Batillaria attramentaria</name>
    <dbReference type="NCBI Taxonomy" id="370345"/>
    <lineage>
        <taxon>Eukaryota</taxon>
        <taxon>Metazoa</taxon>
        <taxon>Spiralia</taxon>
        <taxon>Lophotrochozoa</taxon>
        <taxon>Mollusca</taxon>
        <taxon>Gastropoda</taxon>
        <taxon>Caenogastropoda</taxon>
        <taxon>Sorbeoconcha</taxon>
        <taxon>Cerithioidea</taxon>
        <taxon>Batillariidae</taxon>
        <taxon>Batillaria</taxon>
    </lineage>
</organism>
<dbReference type="Gene3D" id="2.130.10.30">
    <property type="entry name" value="Regulator of chromosome condensation 1/beta-lactamase-inhibitor protein II"/>
    <property type="match status" value="2"/>
</dbReference>
<dbReference type="PROSITE" id="PS50012">
    <property type="entry name" value="RCC1_3"/>
    <property type="match status" value="5"/>
</dbReference>
<dbReference type="PANTHER" id="PTHR22870:SF408">
    <property type="entry name" value="OS09G0560450 PROTEIN"/>
    <property type="match status" value="1"/>
</dbReference>
<gene>
    <name evidence="4" type="ORF">BaRGS_00005143</name>
</gene>
<protein>
    <recommendedName>
        <fullName evidence="3">RCC1-like domain-containing protein</fullName>
    </recommendedName>
</protein>
<accession>A0ABD0LX24</accession>
<proteinExistence type="predicted"/>
<evidence type="ECO:0000313" key="4">
    <source>
        <dbReference type="EMBL" id="KAK7503604.1"/>
    </source>
</evidence>
<dbReference type="InterPro" id="IPR051210">
    <property type="entry name" value="Ub_ligase/GEF_domain"/>
</dbReference>
<dbReference type="InterPro" id="IPR058923">
    <property type="entry name" value="RCC1-like_dom"/>
</dbReference>
<dbReference type="Pfam" id="PF00415">
    <property type="entry name" value="RCC1"/>
    <property type="match status" value="1"/>
</dbReference>
<evidence type="ECO:0000259" key="3">
    <source>
        <dbReference type="Pfam" id="PF25390"/>
    </source>
</evidence>